<dbReference type="AlphaFoldDB" id="A0AAF0CCP7"/>
<dbReference type="KEGG" id="tvd:SG34_012050"/>
<evidence type="ECO:0000313" key="2">
    <source>
        <dbReference type="Proteomes" id="UP000032352"/>
    </source>
</evidence>
<organism evidence="1 2">
    <name type="scientific">Thalassomonas viridans</name>
    <dbReference type="NCBI Taxonomy" id="137584"/>
    <lineage>
        <taxon>Bacteria</taxon>
        <taxon>Pseudomonadati</taxon>
        <taxon>Pseudomonadota</taxon>
        <taxon>Gammaproteobacteria</taxon>
        <taxon>Alteromonadales</taxon>
        <taxon>Colwelliaceae</taxon>
        <taxon>Thalassomonas</taxon>
    </lineage>
</organism>
<protein>
    <submittedName>
        <fullName evidence="1">Uncharacterized protein</fullName>
    </submittedName>
</protein>
<dbReference type="EMBL" id="CP059733">
    <property type="protein sequence ID" value="WDE07544.1"/>
    <property type="molecule type" value="Genomic_DNA"/>
</dbReference>
<gene>
    <name evidence="1" type="ORF">SG34_012050</name>
</gene>
<reference evidence="1 2" key="2">
    <citation type="journal article" date="2022" name="Mar. Drugs">
        <title>Bioassay-Guided Fractionation Leads to the Detection of Cholic Acid Generated by the Rare Thalassomonas sp.</title>
        <authorList>
            <person name="Pheiffer F."/>
            <person name="Schneider Y.K."/>
            <person name="Hansen E.H."/>
            <person name="Andersen J.H."/>
            <person name="Isaksson J."/>
            <person name="Busche T."/>
            <person name="R C."/>
            <person name="Kalinowski J."/>
            <person name="Zyl L.V."/>
            <person name="Trindade M."/>
        </authorList>
    </citation>
    <scope>NUCLEOTIDE SEQUENCE [LARGE SCALE GENOMIC DNA]</scope>
    <source>
        <strain evidence="1 2">XOM25</strain>
    </source>
</reference>
<reference evidence="1 2" key="1">
    <citation type="journal article" date="2015" name="Genome Announc.">
        <title>Draft Genome Sequences of Marine Isolates of Thalassomonas viridans and Thalassomonas actiniarum.</title>
        <authorList>
            <person name="Olonade I."/>
            <person name="van Zyl L.J."/>
            <person name="Trindade M."/>
        </authorList>
    </citation>
    <scope>NUCLEOTIDE SEQUENCE [LARGE SCALE GENOMIC DNA]</scope>
    <source>
        <strain evidence="1 2">XOM25</strain>
    </source>
</reference>
<accession>A0AAF0CCP7</accession>
<evidence type="ECO:0000313" key="1">
    <source>
        <dbReference type="EMBL" id="WDE07544.1"/>
    </source>
</evidence>
<dbReference type="RefSeq" id="WP_161797851.1">
    <property type="nucleotide sequence ID" value="NZ_CP059733.1"/>
</dbReference>
<proteinExistence type="predicted"/>
<dbReference type="Proteomes" id="UP000032352">
    <property type="component" value="Chromosome"/>
</dbReference>
<sequence length="53" mass="6224">MAVAGMSLGKRKKCRKKEKDDEVKIFMERYEWKNLANVAMTSSLLAILRFYPK</sequence>
<name>A0AAF0CCP7_9GAMM</name>
<keyword evidence="2" id="KW-1185">Reference proteome</keyword>